<gene>
    <name evidence="3" type="ORF">PRLR5076_07820</name>
</gene>
<name>A0A9R1C8F6_9BACT</name>
<dbReference type="InterPro" id="IPR013096">
    <property type="entry name" value="Cupin_2"/>
</dbReference>
<evidence type="ECO:0000259" key="2">
    <source>
        <dbReference type="Pfam" id="PF07883"/>
    </source>
</evidence>
<dbReference type="Proteomes" id="UP000825483">
    <property type="component" value="Unassembled WGS sequence"/>
</dbReference>
<organism evidence="3 4">
    <name type="scientific">Prevotella lacticifex</name>
    <dbReference type="NCBI Taxonomy" id="2854755"/>
    <lineage>
        <taxon>Bacteria</taxon>
        <taxon>Pseudomonadati</taxon>
        <taxon>Bacteroidota</taxon>
        <taxon>Bacteroidia</taxon>
        <taxon>Bacteroidales</taxon>
        <taxon>Prevotellaceae</taxon>
        <taxon>Prevotella</taxon>
    </lineage>
</organism>
<dbReference type="Pfam" id="PF07883">
    <property type="entry name" value="Cupin_2"/>
    <property type="match status" value="1"/>
</dbReference>
<feature type="domain" description="Cupin type-2" evidence="2">
    <location>
        <begin position="37"/>
        <end position="106"/>
    </location>
</feature>
<dbReference type="EMBL" id="BPUB01000001">
    <property type="protein sequence ID" value="GJG57931.1"/>
    <property type="molecule type" value="Genomic_DNA"/>
</dbReference>
<reference evidence="3" key="1">
    <citation type="journal article" date="2022" name="Int. J. Syst. Evol. Microbiol.">
        <title>Prevotella lacticifex sp. nov., isolated from the rumen of cows.</title>
        <authorList>
            <person name="Shinkai T."/>
            <person name="Ikeyama N."/>
            <person name="Kumagai M."/>
            <person name="Ohmori H."/>
            <person name="Sakamoto M."/>
            <person name="Ohkuma M."/>
            <person name="Mitsumori M."/>
        </authorList>
    </citation>
    <scope>NUCLEOTIDE SEQUENCE</scope>
    <source>
        <strain evidence="3">R5076</strain>
    </source>
</reference>
<accession>A0A9R1C8F6</accession>
<dbReference type="AlphaFoldDB" id="A0A9R1C8F6"/>
<evidence type="ECO:0000313" key="4">
    <source>
        <dbReference type="Proteomes" id="UP000825483"/>
    </source>
</evidence>
<sequence>MIIDFDKIPEVHQMNFKGGEGPLDTRNFADDKVKIMYSTLRPGASSGIHKHEGNCEIVFVISGVATFHYDGITETVRVGQCHYCPEGHSHYMENLTDHDLVYLAIVPEHHE</sequence>
<keyword evidence="4" id="KW-1185">Reference proteome</keyword>
<dbReference type="PANTHER" id="PTHR35848">
    <property type="entry name" value="OXALATE-BINDING PROTEIN"/>
    <property type="match status" value="1"/>
</dbReference>
<dbReference type="PANTHER" id="PTHR35848:SF6">
    <property type="entry name" value="CUPIN TYPE-2 DOMAIN-CONTAINING PROTEIN"/>
    <property type="match status" value="1"/>
</dbReference>
<keyword evidence="1" id="KW-0479">Metal-binding</keyword>
<dbReference type="GeneID" id="72468836"/>
<dbReference type="RefSeq" id="WP_223927079.1">
    <property type="nucleotide sequence ID" value="NZ_BPTU01000004.1"/>
</dbReference>
<dbReference type="Gene3D" id="2.60.120.10">
    <property type="entry name" value="Jelly Rolls"/>
    <property type="match status" value="1"/>
</dbReference>
<dbReference type="InterPro" id="IPR051610">
    <property type="entry name" value="GPI/OXD"/>
</dbReference>
<proteinExistence type="predicted"/>
<comment type="caution">
    <text evidence="3">The sequence shown here is derived from an EMBL/GenBank/DDBJ whole genome shotgun (WGS) entry which is preliminary data.</text>
</comment>
<protein>
    <submittedName>
        <fullName evidence="3">Oxalate-binding protein</fullName>
    </submittedName>
</protein>
<evidence type="ECO:0000256" key="1">
    <source>
        <dbReference type="ARBA" id="ARBA00022723"/>
    </source>
</evidence>
<evidence type="ECO:0000313" key="3">
    <source>
        <dbReference type="EMBL" id="GJG57931.1"/>
    </source>
</evidence>
<dbReference type="InterPro" id="IPR011051">
    <property type="entry name" value="RmlC_Cupin_sf"/>
</dbReference>
<dbReference type="InterPro" id="IPR014710">
    <property type="entry name" value="RmlC-like_jellyroll"/>
</dbReference>
<dbReference type="GO" id="GO:0046872">
    <property type="term" value="F:metal ion binding"/>
    <property type="evidence" value="ECO:0007669"/>
    <property type="project" value="UniProtKB-KW"/>
</dbReference>
<dbReference type="SUPFAM" id="SSF51182">
    <property type="entry name" value="RmlC-like cupins"/>
    <property type="match status" value="1"/>
</dbReference>